<dbReference type="GO" id="GO:0044038">
    <property type="term" value="P:cell wall macromolecule biosynthetic process"/>
    <property type="evidence" value="ECO:0007669"/>
    <property type="project" value="TreeGrafter"/>
</dbReference>
<dbReference type="Pfam" id="PF00953">
    <property type="entry name" value="Glycos_transf_4"/>
    <property type="match status" value="1"/>
</dbReference>
<keyword evidence="7" id="KW-0479">Metal-binding</keyword>
<feature type="transmembrane region" description="Helical" evidence="8">
    <location>
        <begin position="122"/>
        <end position="140"/>
    </location>
</feature>
<dbReference type="GO" id="GO:0071555">
    <property type="term" value="P:cell wall organization"/>
    <property type="evidence" value="ECO:0007669"/>
    <property type="project" value="TreeGrafter"/>
</dbReference>
<comment type="cofactor">
    <cofactor evidence="7">
        <name>Mg(2+)</name>
        <dbReference type="ChEBI" id="CHEBI:18420"/>
    </cofactor>
</comment>
<evidence type="ECO:0000313" key="12">
    <source>
        <dbReference type="EMBL" id="MRY59007.1"/>
    </source>
</evidence>
<evidence type="ECO:0000256" key="2">
    <source>
        <dbReference type="ARBA" id="ARBA00022475"/>
    </source>
</evidence>
<feature type="transmembrane region" description="Helical" evidence="8">
    <location>
        <begin position="94"/>
        <end position="110"/>
    </location>
</feature>
<keyword evidence="3 9" id="KW-0808">Transferase</keyword>
<evidence type="ECO:0000256" key="5">
    <source>
        <dbReference type="ARBA" id="ARBA00022989"/>
    </source>
</evidence>
<dbReference type="Proteomes" id="UP001221009">
    <property type="component" value="Chromosome"/>
</dbReference>
<dbReference type="InterPro" id="IPR018480">
    <property type="entry name" value="PNAcMuramoyl-5peptid_Trfase_CS"/>
</dbReference>
<gene>
    <name evidence="9" type="primary">wecA_3</name>
    <name evidence="9" type="ORF">ERS852429_04090</name>
    <name evidence="12" type="ORF">GKD59_14040</name>
    <name evidence="10" type="ORF">LI194_12470</name>
    <name evidence="13" type="ORF">P2T59_00065</name>
    <name evidence="11" type="ORF">PN599_14275</name>
</gene>
<reference evidence="11" key="4">
    <citation type="submission" date="2023-01" db="EMBL/GenBank/DDBJ databases">
        <title>Human gut microbiome strain richness.</title>
        <authorList>
            <person name="Chen-Liaw A."/>
        </authorList>
    </citation>
    <scope>NUCLEOTIDE SEQUENCE</scope>
    <source>
        <strain evidence="11">RTP21484st1_E5_RTP21484_190118</strain>
    </source>
</reference>
<dbReference type="GO" id="GO:0009103">
    <property type="term" value="P:lipopolysaccharide biosynthetic process"/>
    <property type="evidence" value="ECO:0007669"/>
    <property type="project" value="TreeGrafter"/>
</dbReference>
<accession>A0A174T103</accession>
<feature type="transmembrane region" description="Helical" evidence="8">
    <location>
        <begin position="146"/>
        <end position="167"/>
    </location>
</feature>
<reference evidence="12 15" key="2">
    <citation type="journal article" date="2019" name="Nat. Med.">
        <title>A library of human gut bacterial isolates paired with longitudinal multiomics data enables mechanistic microbiome research.</title>
        <authorList>
            <person name="Poyet M."/>
            <person name="Groussin M."/>
            <person name="Gibbons S.M."/>
            <person name="Avila-Pacheco J."/>
            <person name="Jiang X."/>
            <person name="Kearney S.M."/>
            <person name="Perrotta A.R."/>
            <person name="Berdy B."/>
            <person name="Zhao S."/>
            <person name="Lieberman T.D."/>
            <person name="Swanson P.K."/>
            <person name="Smith M."/>
            <person name="Roesemann S."/>
            <person name="Alexander J.E."/>
            <person name="Rich S.A."/>
            <person name="Livny J."/>
            <person name="Vlamakis H."/>
            <person name="Clish C."/>
            <person name="Bullock K."/>
            <person name="Deik A."/>
            <person name="Scott J."/>
            <person name="Pierce K.A."/>
            <person name="Xavier R.J."/>
            <person name="Alm E.J."/>
        </authorList>
    </citation>
    <scope>NUCLEOTIDE SEQUENCE [LARGE SCALE GENOMIC DNA]</scope>
    <source>
        <strain evidence="12 15">BIOML-A41</strain>
    </source>
</reference>
<protein>
    <submittedName>
        <fullName evidence="11">MraY family glycosyltransferase</fullName>
    </submittedName>
    <submittedName>
        <fullName evidence="9">Undecaprenyl-phosphate alpha-N-acetylglucosaminyl 1-phosphate transferase</fullName>
        <ecNumber evidence="9">2.7.8.33</ecNumber>
    </submittedName>
    <submittedName>
        <fullName evidence="10">Undecaprenyl/decaprenyl-phosphate alpha-N-acetylglucosaminyl 1-phosphate transferase</fullName>
    </submittedName>
</protein>
<feature type="binding site" evidence="7">
    <location>
        <position position="237"/>
    </location>
    <ligand>
        <name>Mg(2+)</name>
        <dbReference type="ChEBI" id="CHEBI:18420"/>
    </ligand>
</feature>
<evidence type="ECO:0000256" key="3">
    <source>
        <dbReference type="ARBA" id="ARBA00022679"/>
    </source>
</evidence>
<dbReference type="GO" id="GO:0005886">
    <property type="term" value="C:plasma membrane"/>
    <property type="evidence" value="ECO:0007669"/>
    <property type="project" value="UniProtKB-SubCell"/>
</dbReference>
<evidence type="ECO:0000256" key="1">
    <source>
        <dbReference type="ARBA" id="ARBA00004651"/>
    </source>
</evidence>
<sequence>MRTIIETGLFLSGGFLISILQGLILIPNILLISYKKRLFDQPDERKVHSIPVPRLGGISFFPAILVSLCLIIGLFHCVGIPIARLLTDRSLLELLFWVSGCMLLYLIGVADDLVGVGYRYKFVVQVFTAILLVLPGAWINSLGGLFGIYMLPSWVGIPLTVLIVVYITNAINLIDGIDGLASGLSCIALTVLAAICISNGSYFYALLALATLGILIPFWFYNVFGNAQRGHKLFMGDTGSLTIGYILSFLVIQLSVVHSDGEVRTNPYMVIAFSTLLVPLLDVFRVVLHRLRKGRNPFLPDKNHIHHKLLRTGMRVRTVLVTVLLISFFFIGMNILLSPVLNLTWLLVLNMLLWALIHLIINRCIILYKEKSSINEIN</sequence>
<feature type="transmembrane region" description="Helical" evidence="8">
    <location>
        <begin position="343"/>
        <end position="361"/>
    </location>
</feature>
<evidence type="ECO:0000313" key="10">
    <source>
        <dbReference type="EMBL" id="MCB6518609.1"/>
    </source>
</evidence>
<feature type="transmembrane region" description="Helical" evidence="8">
    <location>
        <begin position="233"/>
        <end position="256"/>
    </location>
</feature>
<dbReference type="PROSITE" id="PS01348">
    <property type="entry name" value="MRAY_2"/>
    <property type="match status" value="1"/>
</dbReference>
<feature type="transmembrane region" description="Helical" evidence="8">
    <location>
        <begin position="203"/>
        <end position="221"/>
    </location>
</feature>
<dbReference type="Proteomes" id="UP000095591">
    <property type="component" value="Unassembled WGS sequence"/>
</dbReference>
<evidence type="ECO:0000256" key="8">
    <source>
        <dbReference type="SAM" id="Phobius"/>
    </source>
</evidence>
<dbReference type="Proteomes" id="UP001198806">
    <property type="component" value="Unassembled WGS sequence"/>
</dbReference>
<dbReference type="PANTHER" id="PTHR22926">
    <property type="entry name" value="PHOSPHO-N-ACETYLMURAMOYL-PENTAPEPTIDE-TRANSFERASE"/>
    <property type="match status" value="1"/>
</dbReference>
<keyword evidence="4 8" id="KW-0812">Transmembrane</keyword>
<evidence type="ECO:0000313" key="15">
    <source>
        <dbReference type="Proteomes" id="UP000463337"/>
    </source>
</evidence>
<evidence type="ECO:0000313" key="14">
    <source>
        <dbReference type="Proteomes" id="UP000095591"/>
    </source>
</evidence>
<evidence type="ECO:0000313" key="11">
    <source>
        <dbReference type="EMBL" id="MDB9006165.1"/>
    </source>
</evidence>
<feature type="transmembrane region" description="Helical" evidence="8">
    <location>
        <begin position="55"/>
        <end position="82"/>
    </location>
</feature>
<dbReference type="InterPro" id="IPR000715">
    <property type="entry name" value="Glycosyl_transferase_4"/>
</dbReference>
<dbReference type="EMBL" id="CYXP01000012">
    <property type="protein sequence ID" value="CUN32622.1"/>
    <property type="molecule type" value="Genomic_DNA"/>
</dbReference>
<comment type="subcellular location">
    <subcellularLocation>
        <location evidence="1">Cell membrane</location>
        <topology evidence="1">Multi-pass membrane protein</topology>
    </subcellularLocation>
</comment>
<evidence type="ECO:0000256" key="6">
    <source>
        <dbReference type="ARBA" id="ARBA00023136"/>
    </source>
</evidence>
<dbReference type="CDD" id="cd06853">
    <property type="entry name" value="GT_WecA_like"/>
    <property type="match status" value="1"/>
</dbReference>
<dbReference type="EMBL" id="JAQMPJ010000013">
    <property type="protein sequence ID" value="MDB9006165.1"/>
    <property type="molecule type" value="Genomic_DNA"/>
</dbReference>
<name>A0A174T103_PARDI</name>
<dbReference type="GO" id="GO:0046872">
    <property type="term" value="F:metal ion binding"/>
    <property type="evidence" value="ECO:0007669"/>
    <property type="project" value="UniProtKB-KW"/>
</dbReference>
<proteinExistence type="predicted"/>
<dbReference type="Proteomes" id="UP000463337">
    <property type="component" value="Unassembled WGS sequence"/>
</dbReference>
<keyword evidence="7" id="KW-0460">Magnesium</keyword>
<dbReference type="Proteomes" id="UP001210126">
    <property type="component" value="Unassembled WGS sequence"/>
</dbReference>
<dbReference type="EMBL" id="JAJCNI010000014">
    <property type="protein sequence ID" value="MCB6518609.1"/>
    <property type="molecule type" value="Genomic_DNA"/>
</dbReference>
<reference evidence="13" key="5">
    <citation type="submission" date="2023-03" db="EMBL/GenBank/DDBJ databases">
        <title>Parabacteroides distasonis, a bacteria resistant against UC.</title>
        <authorList>
            <person name="Dai W."/>
        </authorList>
    </citation>
    <scope>NUCLEOTIDE SEQUENCE</scope>
    <source>
        <strain evidence="13">F1-28</strain>
    </source>
</reference>
<keyword evidence="6 8" id="KW-0472">Membrane</keyword>
<dbReference type="PANTHER" id="PTHR22926:SF3">
    <property type="entry name" value="UNDECAPRENYL-PHOSPHATE ALPHA-N-ACETYLGLUCOSAMINYL 1-PHOSPHATE TRANSFERASE"/>
    <property type="match status" value="1"/>
</dbReference>
<dbReference type="AlphaFoldDB" id="A0A174T103"/>
<keyword evidence="2" id="KW-1003">Cell membrane</keyword>
<reference evidence="10" key="3">
    <citation type="submission" date="2021-10" db="EMBL/GenBank/DDBJ databases">
        <title>Collection of gut derived symbiotic bacterial strains cultured from healthy donors.</title>
        <authorList>
            <person name="Lin H."/>
            <person name="Littmann E."/>
            <person name="Kohout C."/>
            <person name="Pamer E.G."/>
        </authorList>
    </citation>
    <scope>NUCLEOTIDE SEQUENCE</scope>
    <source>
        <strain evidence="10">DFI.2.94</strain>
    </source>
</reference>
<organism evidence="9 14">
    <name type="scientific">Parabacteroides distasonis</name>
    <dbReference type="NCBI Taxonomy" id="823"/>
    <lineage>
        <taxon>Bacteria</taxon>
        <taxon>Pseudomonadati</taxon>
        <taxon>Bacteroidota</taxon>
        <taxon>Bacteroidia</taxon>
        <taxon>Bacteroidales</taxon>
        <taxon>Tannerellaceae</taxon>
        <taxon>Parabacteroides</taxon>
    </lineage>
</organism>
<dbReference type="EC" id="2.7.8.33" evidence="9"/>
<dbReference type="EMBL" id="WKLT01000012">
    <property type="protein sequence ID" value="MRY59007.1"/>
    <property type="molecule type" value="Genomic_DNA"/>
</dbReference>
<dbReference type="GeneID" id="93524159"/>
<feature type="binding site" evidence="7">
    <location>
        <position position="172"/>
    </location>
    <ligand>
        <name>Mg(2+)</name>
        <dbReference type="ChEBI" id="CHEBI:18420"/>
    </ligand>
</feature>
<feature type="transmembrane region" description="Helical" evidence="8">
    <location>
        <begin position="179"/>
        <end position="197"/>
    </location>
</feature>
<feature type="transmembrane region" description="Helical" evidence="8">
    <location>
        <begin position="12"/>
        <end position="34"/>
    </location>
</feature>
<keyword evidence="5 8" id="KW-1133">Transmembrane helix</keyword>
<evidence type="ECO:0000256" key="7">
    <source>
        <dbReference type="PIRSR" id="PIRSR600715-1"/>
    </source>
</evidence>
<reference evidence="9 14" key="1">
    <citation type="submission" date="2015-09" db="EMBL/GenBank/DDBJ databases">
        <authorList>
            <consortium name="Pathogen Informatics"/>
        </authorList>
    </citation>
    <scope>NUCLEOTIDE SEQUENCE [LARGE SCALE GENOMIC DNA]</scope>
    <source>
        <strain evidence="9 14">2789STDY5608872</strain>
    </source>
</reference>
<feature type="transmembrane region" description="Helical" evidence="8">
    <location>
        <begin position="318"/>
        <end position="337"/>
    </location>
</feature>
<dbReference type="GO" id="GO:0036380">
    <property type="term" value="F:UDP-N-acetylglucosamine-undecaprenyl-phosphate N-acetylglucosaminephosphotransferase activity"/>
    <property type="evidence" value="ECO:0007669"/>
    <property type="project" value="UniProtKB-EC"/>
</dbReference>
<dbReference type="EMBL" id="CP120353">
    <property type="protein sequence ID" value="WET64408.1"/>
    <property type="molecule type" value="Genomic_DNA"/>
</dbReference>
<evidence type="ECO:0000313" key="9">
    <source>
        <dbReference type="EMBL" id="CUN32622.1"/>
    </source>
</evidence>
<evidence type="ECO:0000256" key="4">
    <source>
        <dbReference type="ARBA" id="ARBA00022692"/>
    </source>
</evidence>
<dbReference type="RefSeq" id="WP_005865505.1">
    <property type="nucleotide sequence ID" value="NZ_AP019729.1"/>
</dbReference>
<feature type="transmembrane region" description="Helical" evidence="8">
    <location>
        <begin position="268"/>
        <end position="288"/>
    </location>
</feature>
<evidence type="ECO:0000313" key="13">
    <source>
        <dbReference type="EMBL" id="WET64408.1"/>
    </source>
</evidence>